<dbReference type="SUPFAM" id="SSF56112">
    <property type="entry name" value="Protein kinase-like (PK-like)"/>
    <property type="match status" value="1"/>
</dbReference>
<evidence type="ECO:0000256" key="3">
    <source>
        <dbReference type="ARBA" id="ARBA00012513"/>
    </source>
</evidence>
<evidence type="ECO:0000256" key="7">
    <source>
        <dbReference type="ARBA" id="ARBA00033194"/>
    </source>
</evidence>
<dbReference type="InterPro" id="IPR053235">
    <property type="entry name" value="Ser_Thr_kinase"/>
</dbReference>
<evidence type="ECO:0000256" key="8">
    <source>
        <dbReference type="ARBA" id="ARBA00047899"/>
    </source>
</evidence>
<evidence type="ECO:0000313" key="12">
    <source>
        <dbReference type="EMBL" id="OAA64216.1"/>
    </source>
</evidence>
<protein>
    <recommendedName>
        <fullName evidence="5">EKC/KEOPS complex subunit BUD32</fullName>
        <ecNumber evidence="3">2.7.11.1</ecNumber>
    </recommendedName>
    <alternativeName>
        <fullName evidence="6 7">Atypical Serine/threonine protein kinase BUD32</fullName>
    </alternativeName>
    <alternativeName>
        <fullName evidence="4">EKC/KEOPS complex subunit bud32</fullName>
    </alternativeName>
</protein>
<evidence type="ECO:0000259" key="11">
    <source>
        <dbReference type="PROSITE" id="PS50011"/>
    </source>
</evidence>
<evidence type="ECO:0000256" key="5">
    <source>
        <dbReference type="ARBA" id="ARBA00019973"/>
    </source>
</evidence>
<dbReference type="CDD" id="cd00180">
    <property type="entry name" value="PKc"/>
    <property type="match status" value="1"/>
</dbReference>
<evidence type="ECO:0000256" key="9">
    <source>
        <dbReference type="ARBA" id="ARBA00048679"/>
    </source>
</evidence>
<dbReference type="Pfam" id="PF00069">
    <property type="entry name" value="Pkinase"/>
    <property type="match status" value="1"/>
</dbReference>
<comment type="function">
    <text evidence="1">Component of the EKC/KEOPS complex that is required for the formation of a threonylcarbamoyl group on adenosine at position 37 (t(6)A37) in tRNAs that read codons beginning with adenine. The complex is probably involved in the transfer of the threonylcarbamoyl moiety of threonylcarbamoyl-AMP (TC-AMP) to the N6 group of A37. BUD32 has ATPase activity in the context of the EKC/KEOPS complex and likely plays a supporting role to the catalytic subunit KAE1. The EKC/KEOPS complex also promotes both telomere uncapping and telomere elongation. The complex is required for efficient recruitment of transcriptional coactivators.</text>
</comment>
<keyword evidence="12" id="KW-0808">Transferase</keyword>
<dbReference type="GO" id="GO:0005524">
    <property type="term" value="F:ATP binding"/>
    <property type="evidence" value="ECO:0007669"/>
    <property type="project" value="InterPro"/>
</dbReference>
<keyword evidence="12" id="KW-0418">Kinase</keyword>
<feature type="region of interest" description="Disordered" evidence="10">
    <location>
        <begin position="1"/>
        <end position="20"/>
    </location>
</feature>
<dbReference type="STRING" id="1081102.A0A167WV43"/>
<comment type="catalytic activity">
    <reaction evidence="8">
        <text>L-threonyl-[protein] + ATP = O-phospho-L-threonyl-[protein] + ADP + H(+)</text>
        <dbReference type="Rhea" id="RHEA:46608"/>
        <dbReference type="Rhea" id="RHEA-COMP:11060"/>
        <dbReference type="Rhea" id="RHEA-COMP:11605"/>
        <dbReference type="ChEBI" id="CHEBI:15378"/>
        <dbReference type="ChEBI" id="CHEBI:30013"/>
        <dbReference type="ChEBI" id="CHEBI:30616"/>
        <dbReference type="ChEBI" id="CHEBI:61977"/>
        <dbReference type="ChEBI" id="CHEBI:456216"/>
        <dbReference type="EC" id="2.7.11.1"/>
    </reaction>
</comment>
<evidence type="ECO:0000256" key="10">
    <source>
        <dbReference type="SAM" id="MobiDB-lite"/>
    </source>
</evidence>
<organism evidence="12 13">
    <name type="scientific">Niveomyces insectorum RCEF 264</name>
    <dbReference type="NCBI Taxonomy" id="1081102"/>
    <lineage>
        <taxon>Eukaryota</taxon>
        <taxon>Fungi</taxon>
        <taxon>Dikarya</taxon>
        <taxon>Ascomycota</taxon>
        <taxon>Pezizomycotina</taxon>
        <taxon>Sordariomycetes</taxon>
        <taxon>Hypocreomycetidae</taxon>
        <taxon>Hypocreales</taxon>
        <taxon>Cordycipitaceae</taxon>
        <taxon>Niveomyces</taxon>
    </lineage>
</organism>
<evidence type="ECO:0000313" key="13">
    <source>
        <dbReference type="Proteomes" id="UP000076874"/>
    </source>
</evidence>
<evidence type="ECO:0000256" key="4">
    <source>
        <dbReference type="ARBA" id="ARBA00013948"/>
    </source>
</evidence>
<dbReference type="InterPro" id="IPR008266">
    <property type="entry name" value="Tyr_kinase_AS"/>
</dbReference>
<dbReference type="OrthoDB" id="4865382at2759"/>
<dbReference type="Proteomes" id="UP000076874">
    <property type="component" value="Unassembled WGS sequence"/>
</dbReference>
<name>A0A167WV43_9HYPO</name>
<dbReference type="EMBL" id="AZHD01000004">
    <property type="protein sequence ID" value="OAA64216.1"/>
    <property type="molecule type" value="Genomic_DNA"/>
</dbReference>
<feature type="compositionally biased region" description="Basic and acidic residues" evidence="10">
    <location>
        <begin position="345"/>
        <end position="358"/>
    </location>
</feature>
<dbReference type="Gene3D" id="1.10.510.10">
    <property type="entry name" value="Transferase(Phosphotransferase) domain 1"/>
    <property type="match status" value="1"/>
</dbReference>
<feature type="domain" description="Protein kinase" evidence="11">
    <location>
        <begin position="31"/>
        <end position="296"/>
    </location>
</feature>
<comment type="catalytic activity">
    <reaction evidence="9">
        <text>L-seryl-[protein] + ATP = O-phospho-L-seryl-[protein] + ADP + H(+)</text>
        <dbReference type="Rhea" id="RHEA:17989"/>
        <dbReference type="Rhea" id="RHEA-COMP:9863"/>
        <dbReference type="Rhea" id="RHEA-COMP:11604"/>
        <dbReference type="ChEBI" id="CHEBI:15378"/>
        <dbReference type="ChEBI" id="CHEBI:29999"/>
        <dbReference type="ChEBI" id="CHEBI:30616"/>
        <dbReference type="ChEBI" id="CHEBI:83421"/>
        <dbReference type="ChEBI" id="CHEBI:456216"/>
        <dbReference type="EC" id="2.7.11.1"/>
    </reaction>
</comment>
<comment type="subunit">
    <text evidence="2">Component of the EKC/KEOPS complex composed of at least BUD32, CGI121, GON7, KAE1 and PCC1; the whole complex dimerizes.</text>
</comment>
<dbReference type="InterPro" id="IPR011009">
    <property type="entry name" value="Kinase-like_dom_sf"/>
</dbReference>
<dbReference type="EC" id="2.7.11.1" evidence="3"/>
<feature type="compositionally biased region" description="Polar residues" evidence="10">
    <location>
        <begin position="1"/>
        <end position="10"/>
    </location>
</feature>
<feature type="compositionally biased region" description="Polar residues" evidence="10">
    <location>
        <begin position="360"/>
        <end position="383"/>
    </location>
</feature>
<evidence type="ECO:0000256" key="1">
    <source>
        <dbReference type="ARBA" id="ARBA00003747"/>
    </source>
</evidence>
<keyword evidence="13" id="KW-1185">Reference proteome</keyword>
<sequence>MVSKANSHNHTVPKDPVREAENKAYKEADDIARRTSLSFGSHGYIVISPCGTRVIKHARPGSCRQHWKQNLEALLRECEVYCSLPECGSFLKFYGLTASRDAATLTLEYMKNGDLHNYIRDHPDQDLKQRMSWCVQIINAVRIMHQHWFIHSDLRPQNVLVADDLTLRLIDFSGTATRDKKNLAAEGTRYYMPRDDYYKTSRNTDRFALGSTMYYIMTGKEPYYDMDRDLVDDEFAKKRYPKVDHLLIGEVILKCWKGEYEFMYDVYKDLYSLWQAANPETIKSSSEQAKPGEPAADEPKNEPTPRESTPEQTKPDESTTTRLPSVGKTDEAIAHQGSVPTPAIKAEDSKPVKGKPEELSLTTPTPNDSTVDQTPASGTTPGNPETGELKLDGRRTGKAPVTGSTAGGFTATAR</sequence>
<feature type="compositionally biased region" description="Low complexity" evidence="10">
    <location>
        <begin position="402"/>
        <end position="414"/>
    </location>
</feature>
<dbReference type="PROSITE" id="PS00109">
    <property type="entry name" value="PROTEIN_KINASE_TYR"/>
    <property type="match status" value="1"/>
</dbReference>
<dbReference type="GO" id="GO:0005737">
    <property type="term" value="C:cytoplasm"/>
    <property type="evidence" value="ECO:0007669"/>
    <property type="project" value="TreeGrafter"/>
</dbReference>
<evidence type="ECO:0000256" key="6">
    <source>
        <dbReference type="ARBA" id="ARBA00030980"/>
    </source>
</evidence>
<reference evidence="12 13" key="1">
    <citation type="journal article" date="2016" name="Genome Biol. Evol.">
        <title>Divergent and convergent evolution of fungal pathogenicity.</title>
        <authorList>
            <person name="Shang Y."/>
            <person name="Xiao G."/>
            <person name="Zheng P."/>
            <person name="Cen K."/>
            <person name="Zhan S."/>
            <person name="Wang C."/>
        </authorList>
    </citation>
    <scope>NUCLEOTIDE SEQUENCE [LARGE SCALE GENOMIC DNA]</scope>
    <source>
        <strain evidence="12 13">RCEF 264</strain>
    </source>
</reference>
<comment type="caution">
    <text evidence="12">The sequence shown here is derived from an EMBL/GenBank/DDBJ whole genome shotgun (WGS) entry which is preliminary data.</text>
</comment>
<dbReference type="InterPro" id="IPR000719">
    <property type="entry name" value="Prot_kinase_dom"/>
</dbReference>
<dbReference type="PROSITE" id="PS50011">
    <property type="entry name" value="PROTEIN_KINASE_DOM"/>
    <property type="match status" value="1"/>
</dbReference>
<feature type="region of interest" description="Disordered" evidence="10">
    <location>
        <begin position="282"/>
        <end position="414"/>
    </location>
</feature>
<feature type="compositionally biased region" description="Basic and acidic residues" evidence="10">
    <location>
        <begin position="297"/>
        <end position="319"/>
    </location>
</feature>
<dbReference type="AlphaFoldDB" id="A0A167WV43"/>
<gene>
    <name evidence="12" type="ORF">SPI_02863</name>
</gene>
<dbReference type="GO" id="GO:0004674">
    <property type="term" value="F:protein serine/threonine kinase activity"/>
    <property type="evidence" value="ECO:0007669"/>
    <property type="project" value="UniProtKB-EC"/>
</dbReference>
<dbReference type="PANTHER" id="PTHR24361">
    <property type="entry name" value="MITOGEN-ACTIVATED KINASE KINASE KINASE"/>
    <property type="match status" value="1"/>
</dbReference>
<accession>A0A167WV43</accession>
<evidence type="ECO:0000256" key="2">
    <source>
        <dbReference type="ARBA" id="ARBA00011534"/>
    </source>
</evidence>
<proteinExistence type="predicted"/>